<dbReference type="AlphaFoldDB" id="A0AAV8PG71"/>
<dbReference type="EMBL" id="JAQQAF010000005">
    <property type="protein sequence ID" value="KAJ8486281.1"/>
    <property type="molecule type" value="Genomic_DNA"/>
</dbReference>
<reference evidence="1 2" key="1">
    <citation type="submission" date="2022-12" db="EMBL/GenBank/DDBJ databases">
        <title>Chromosome-scale assembly of the Ensete ventricosum genome.</title>
        <authorList>
            <person name="Dussert Y."/>
            <person name="Stocks J."/>
            <person name="Wendawek A."/>
            <person name="Woldeyes F."/>
            <person name="Nichols R.A."/>
            <person name="Borrell J.S."/>
        </authorList>
    </citation>
    <scope>NUCLEOTIDE SEQUENCE [LARGE SCALE GENOMIC DNA]</scope>
    <source>
        <strain evidence="2">cv. Maze</strain>
        <tissue evidence="1">Seeds</tissue>
    </source>
</reference>
<comment type="caution">
    <text evidence="1">The sequence shown here is derived from an EMBL/GenBank/DDBJ whole genome shotgun (WGS) entry which is preliminary data.</text>
</comment>
<evidence type="ECO:0000313" key="1">
    <source>
        <dbReference type="EMBL" id="KAJ8486281.1"/>
    </source>
</evidence>
<proteinExistence type="predicted"/>
<organism evidence="1 2">
    <name type="scientific">Ensete ventricosum</name>
    <name type="common">Abyssinian banana</name>
    <name type="synonym">Musa ensete</name>
    <dbReference type="NCBI Taxonomy" id="4639"/>
    <lineage>
        <taxon>Eukaryota</taxon>
        <taxon>Viridiplantae</taxon>
        <taxon>Streptophyta</taxon>
        <taxon>Embryophyta</taxon>
        <taxon>Tracheophyta</taxon>
        <taxon>Spermatophyta</taxon>
        <taxon>Magnoliopsida</taxon>
        <taxon>Liliopsida</taxon>
        <taxon>Zingiberales</taxon>
        <taxon>Musaceae</taxon>
        <taxon>Ensete</taxon>
    </lineage>
</organism>
<protein>
    <submittedName>
        <fullName evidence="1">Uncharacterized protein</fullName>
    </submittedName>
</protein>
<evidence type="ECO:0000313" key="2">
    <source>
        <dbReference type="Proteomes" id="UP001222027"/>
    </source>
</evidence>
<keyword evidence="2" id="KW-1185">Reference proteome</keyword>
<dbReference type="Proteomes" id="UP001222027">
    <property type="component" value="Unassembled WGS sequence"/>
</dbReference>
<gene>
    <name evidence="1" type="ORF">OPV22_018766</name>
</gene>
<sequence>MGPSMGPAGYYQDYEAGRGIKGFFISLCFPFTCIDQRKVFLPLEIASPYHEHTKKLCSQALLLRKTKVAS</sequence>
<name>A0AAV8PG71_ENSVE</name>
<accession>A0AAV8PG71</accession>